<dbReference type="EC" id="3.1.-.-" evidence="8"/>
<keyword evidence="3 8" id="KW-0540">Nuclease</keyword>
<keyword evidence="4 8" id="KW-0479">Metal-binding</keyword>
<evidence type="ECO:0000256" key="1">
    <source>
        <dbReference type="ARBA" id="ARBA00001946"/>
    </source>
</evidence>
<dbReference type="HAMAP" id="MF_00265">
    <property type="entry name" value="VapC_Nob1"/>
    <property type="match status" value="1"/>
</dbReference>
<feature type="binding site" evidence="8">
    <location>
        <position position="104"/>
    </location>
    <ligand>
        <name>Mg(2+)</name>
        <dbReference type="ChEBI" id="CHEBI:18420"/>
    </ligand>
</feature>
<evidence type="ECO:0000256" key="7">
    <source>
        <dbReference type="ARBA" id="ARBA00038093"/>
    </source>
</evidence>
<keyword evidence="5 8" id="KW-0378">Hydrolase</keyword>
<dbReference type="PANTHER" id="PTHR33653:SF1">
    <property type="entry name" value="RIBONUCLEASE VAPC2"/>
    <property type="match status" value="1"/>
</dbReference>
<accession>A0A1R3VX01</accession>
<dbReference type="STRING" id="233100.SAMN05216526_0850"/>
<comment type="cofactor">
    <cofactor evidence="1 8">
        <name>Mg(2+)</name>
        <dbReference type="ChEBI" id="CHEBI:18420"/>
    </cofactor>
</comment>
<feature type="domain" description="PIN" evidence="9">
    <location>
        <begin position="2"/>
        <end position="124"/>
    </location>
</feature>
<dbReference type="OrthoDB" id="9804823at2"/>
<dbReference type="InterPro" id="IPR022907">
    <property type="entry name" value="VapC_family"/>
</dbReference>
<dbReference type="CDD" id="cd18731">
    <property type="entry name" value="PIN_NgFitB-like"/>
    <property type="match status" value="1"/>
</dbReference>
<dbReference type="InterPro" id="IPR050556">
    <property type="entry name" value="Type_II_TA_system_RNase"/>
</dbReference>
<keyword evidence="8" id="KW-0800">Toxin</keyword>
<evidence type="ECO:0000313" key="10">
    <source>
        <dbReference type="EMBL" id="SIT68436.1"/>
    </source>
</evidence>
<gene>
    <name evidence="8" type="primary">vapC</name>
    <name evidence="10" type="ORF">SAMN05216526_0850</name>
</gene>
<dbReference type="GO" id="GO:0090729">
    <property type="term" value="F:toxin activity"/>
    <property type="evidence" value="ECO:0007669"/>
    <property type="project" value="UniProtKB-KW"/>
</dbReference>
<dbReference type="GO" id="GO:0000287">
    <property type="term" value="F:magnesium ion binding"/>
    <property type="evidence" value="ECO:0007669"/>
    <property type="project" value="UniProtKB-UniRule"/>
</dbReference>
<dbReference type="Gene3D" id="3.40.50.1010">
    <property type="entry name" value="5'-nuclease"/>
    <property type="match status" value="1"/>
</dbReference>
<evidence type="ECO:0000256" key="2">
    <source>
        <dbReference type="ARBA" id="ARBA00022649"/>
    </source>
</evidence>
<dbReference type="InterPro" id="IPR029060">
    <property type="entry name" value="PIN-like_dom_sf"/>
</dbReference>
<evidence type="ECO:0000256" key="5">
    <source>
        <dbReference type="ARBA" id="ARBA00022801"/>
    </source>
</evidence>
<evidence type="ECO:0000256" key="6">
    <source>
        <dbReference type="ARBA" id="ARBA00022842"/>
    </source>
</evidence>
<keyword evidence="11" id="KW-1185">Reference proteome</keyword>
<feature type="binding site" evidence="8">
    <location>
        <position position="5"/>
    </location>
    <ligand>
        <name>Mg(2+)</name>
        <dbReference type="ChEBI" id="CHEBI:18420"/>
    </ligand>
</feature>
<dbReference type="Proteomes" id="UP000223759">
    <property type="component" value="Unassembled WGS sequence"/>
</dbReference>
<dbReference type="SUPFAM" id="SSF88723">
    <property type="entry name" value="PIN domain-like"/>
    <property type="match status" value="1"/>
</dbReference>
<sequence>MILLDTNVLSELMRQVPHPNVVSWLDGHPSDAIWISAITRAEIELGIALLPEGRRKKVLQSKAEALFHEDFANRCLSFDATAASYYGQIVAARTHMGKPISVEDAQIAAIAITHRLTLATRNIADFDSIEALAMLNPWN</sequence>
<evidence type="ECO:0000256" key="8">
    <source>
        <dbReference type="HAMAP-Rule" id="MF_00265"/>
    </source>
</evidence>
<protein>
    <recommendedName>
        <fullName evidence="8">Ribonuclease VapC</fullName>
        <shortName evidence="8">RNase VapC</shortName>
        <ecNumber evidence="8">3.1.-.-</ecNumber>
    </recommendedName>
    <alternativeName>
        <fullName evidence="8">Toxin VapC</fullName>
    </alternativeName>
</protein>
<dbReference type="AlphaFoldDB" id="A0A1R3VX01"/>
<comment type="similarity">
    <text evidence="7 8">Belongs to the PINc/VapC protein family.</text>
</comment>
<dbReference type="PANTHER" id="PTHR33653">
    <property type="entry name" value="RIBONUCLEASE VAPC2"/>
    <property type="match status" value="1"/>
</dbReference>
<proteinExistence type="inferred from homology"/>
<evidence type="ECO:0000259" key="9">
    <source>
        <dbReference type="Pfam" id="PF01850"/>
    </source>
</evidence>
<dbReference type="RefSeq" id="WP_076755301.1">
    <property type="nucleotide sequence ID" value="NZ_CP023018.1"/>
</dbReference>
<dbReference type="EMBL" id="FTPK01000002">
    <property type="protein sequence ID" value="SIT68436.1"/>
    <property type="molecule type" value="Genomic_DNA"/>
</dbReference>
<comment type="function">
    <text evidence="8">Toxic component of a toxin-antitoxin (TA) system. An RNase.</text>
</comment>
<keyword evidence="2 8" id="KW-1277">Toxin-antitoxin system</keyword>
<reference evidence="10 11" key="1">
    <citation type="submission" date="2017-01" db="EMBL/GenBank/DDBJ databases">
        <authorList>
            <person name="Mah S.A."/>
            <person name="Swanson W.J."/>
            <person name="Moy G.W."/>
            <person name="Vacquier V.D."/>
        </authorList>
    </citation>
    <scope>NUCLEOTIDE SEQUENCE [LARGE SCALE GENOMIC DNA]</scope>
    <source>
        <strain evidence="10 11">M9</strain>
    </source>
</reference>
<keyword evidence="6 8" id="KW-0460">Magnesium</keyword>
<evidence type="ECO:0000313" key="11">
    <source>
        <dbReference type="Proteomes" id="UP000223759"/>
    </source>
</evidence>
<dbReference type="InterPro" id="IPR002716">
    <property type="entry name" value="PIN_dom"/>
</dbReference>
<evidence type="ECO:0000256" key="3">
    <source>
        <dbReference type="ARBA" id="ARBA00022722"/>
    </source>
</evidence>
<evidence type="ECO:0000256" key="4">
    <source>
        <dbReference type="ARBA" id="ARBA00022723"/>
    </source>
</evidence>
<dbReference type="Pfam" id="PF01850">
    <property type="entry name" value="PIN"/>
    <property type="match status" value="1"/>
</dbReference>
<organism evidence="10 11">
    <name type="scientific">Ectothiorhodosinus mongolicus</name>
    <dbReference type="NCBI Taxonomy" id="233100"/>
    <lineage>
        <taxon>Bacteria</taxon>
        <taxon>Pseudomonadati</taxon>
        <taxon>Pseudomonadota</taxon>
        <taxon>Gammaproteobacteria</taxon>
        <taxon>Chromatiales</taxon>
        <taxon>Ectothiorhodospiraceae</taxon>
        <taxon>Ectothiorhodosinus</taxon>
    </lineage>
</organism>
<name>A0A1R3VX01_9GAMM</name>
<dbReference type="GO" id="GO:0004540">
    <property type="term" value="F:RNA nuclease activity"/>
    <property type="evidence" value="ECO:0007669"/>
    <property type="project" value="InterPro"/>
</dbReference>
<dbReference type="GO" id="GO:0016787">
    <property type="term" value="F:hydrolase activity"/>
    <property type="evidence" value="ECO:0007669"/>
    <property type="project" value="UniProtKB-KW"/>
</dbReference>